<dbReference type="Proteomes" id="UP001499974">
    <property type="component" value="Unassembled WGS sequence"/>
</dbReference>
<dbReference type="EMBL" id="BAABKM010000001">
    <property type="protein sequence ID" value="GAA4693240.1"/>
    <property type="molecule type" value="Genomic_DNA"/>
</dbReference>
<evidence type="ECO:0000313" key="1">
    <source>
        <dbReference type="EMBL" id="GAA4693240.1"/>
    </source>
</evidence>
<evidence type="ECO:0000313" key="2">
    <source>
        <dbReference type="Proteomes" id="UP001499974"/>
    </source>
</evidence>
<accession>A0ABP8WRG1</accession>
<dbReference type="RefSeq" id="WP_345518995.1">
    <property type="nucleotide sequence ID" value="NZ_BAABKM010000001.1"/>
</dbReference>
<dbReference type="InterPro" id="IPR056510">
    <property type="entry name" value="WapI"/>
</dbReference>
<comment type="caution">
    <text evidence="1">The sequence shown here is derived from an EMBL/GenBank/DDBJ whole genome shotgun (WGS) entry which is preliminary data.</text>
</comment>
<gene>
    <name evidence="1" type="ORF">GCM10023349_05560</name>
</gene>
<sequence>MTAEFRMGSNDTEHLSITVQGREHAGADDYWDGNWVVSTISVAAGGFTGQVRASLRMDEIHRFNEGLKFLNQNLFGAAVLESMEHWITLTVKAESRGQIEVVGELTDGAGGGNVLTFELAEVDQTYLASWISSLDDIEKAFPVIGKP</sequence>
<proteinExistence type="predicted"/>
<reference evidence="2" key="1">
    <citation type="journal article" date="2019" name="Int. J. Syst. Evol. Microbiol.">
        <title>The Global Catalogue of Microorganisms (GCM) 10K type strain sequencing project: providing services to taxonomists for standard genome sequencing and annotation.</title>
        <authorList>
            <consortium name="The Broad Institute Genomics Platform"/>
            <consortium name="The Broad Institute Genome Sequencing Center for Infectious Disease"/>
            <person name="Wu L."/>
            <person name="Ma J."/>
        </authorList>
    </citation>
    <scope>NUCLEOTIDE SEQUENCE [LARGE SCALE GENOMIC DNA]</scope>
    <source>
        <strain evidence="2">JCM 18531</strain>
    </source>
</reference>
<dbReference type="Pfam" id="PF24716">
    <property type="entry name" value="WapI"/>
    <property type="match status" value="1"/>
</dbReference>
<keyword evidence="2" id="KW-1185">Reference proteome</keyword>
<organism evidence="1 2">
    <name type="scientific">Nocardioides conyzicola</name>
    <dbReference type="NCBI Taxonomy" id="1651781"/>
    <lineage>
        <taxon>Bacteria</taxon>
        <taxon>Bacillati</taxon>
        <taxon>Actinomycetota</taxon>
        <taxon>Actinomycetes</taxon>
        <taxon>Propionibacteriales</taxon>
        <taxon>Nocardioidaceae</taxon>
        <taxon>Nocardioides</taxon>
    </lineage>
</organism>
<name>A0ABP8WRG1_9ACTN</name>
<protein>
    <submittedName>
        <fullName evidence="1">Uncharacterized protein</fullName>
    </submittedName>
</protein>